<dbReference type="Proteomes" id="UP000009011">
    <property type="component" value="Chromosome"/>
</dbReference>
<dbReference type="PATRIC" id="fig|1191523.3.peg.2361"/>
<keyword evidence="2 6" id="KW-0813">Transport</keyword>
<dbReference type="EMBL" id="CP003557">
    <property type="protein sequence ID" value="AFN75465.1"/>
    <property type="molecule type" value="Genomic_DNA"/>
</dbReference>
<keyword evidence="6" id="KW-0769">Symport</keyword>
<dbReference type="CDD" id="cd10336">
    <property type="entry name" value="SLC6sbd_Tyt1-Like"/>
    <property type="match status" value="1"/>
</dbReference>
<evidence type="ECO:0000256" key="6">
    <source>
        <dbReference type="RuleBase" id="RU003732"/>
    </source>
</evidence>
<evidence type="ECO:0000256" key="2">
    <source>
        <dbReference type="ARBA" id="ARBA00022448"/>
    </source>
</evidence>
<dbReference type="PANTHER" id="PTHR42948:SF1">
    <property type="entry name" value="TRANSPORTER"/>
    <property type="match status" value="1"/>
</dbReference>
<keyword evidence="4 7" id="KW-1133">Transmembrane helix</keyword>
<feature type="transmembrane region" description="Helical" evidence="7">
    <location>
        <begin position="215"/>
        <end position="242"/>
    </location>
</feature>
<protein>
    <recommendedName>
        <fullName evidence="6">Transporter</fullName>
    </recommendedName>
</protein>
<accession>I6Z8I3</accession>
<dbReference type="NCBIfam" id="NF037979">
    <property type="entry name" value="Na_transp"/>
    <property type="match status" value="1"/>
</dbReference>
<reference evidence="8 9" key="1">
    <citation type="journal article" date="2013" name="PLoS ONE">
        <title>Genomic analysis of Melioribacter roseus, facultatively anaerobic organotrophic bacterium representing a novel deep lineage within Bacteriodetes/Chlorobi group.</title>
        <authorList>
            <person name="Kadnikov V.V."/>
            <person name="Mardanov A.V."/>
            <person name="Podosokorskaya O.A."/>
            <person name="Gavrilov S.N."/>
            <person name="Kublanov I.V."/>
            <person name="Beletsky A.V."/>
            <person name="Bonch-Osmolovskaya E.A."/>
            <person name="Ravin N.V."/>
        </authorList>
    </citation>
    <scope>NUCLEOTIDE SEQUENCE [LARGE SCALE GENOMIC DNA]</scope>
    <source>
        <strain evidence="9">JCM 17771 / P3M-2</strain>
    </source>
</reference>
<proteinExistence type="inferred from homology"/>
<organism evidence="8 9">
    <name type="scientific">Melioribacter roseus (strain DSM 23840 / JCM 17771 / VKM B-2668 / P3M-2)</name>
    <dbReference type="NCBI Taxonomy" id="1191523"/>
    <lineage>
        <taxon>Bacteria</taxon>
        <taxon>Pseudomonadati</taxon>
        <taxon>Ignavibacteriota</taxon>
        <taxon>Ignavibacteria</taxon>
        <taxon>Ignavibacteriales</taxon>
        <taxon>Melioribacteraceae</taxon>
        <taxon>Melioribacter</taxon>
    </lineage>
</organism>
<feature type="transmembrane region" description="Helical" evidence="7">
    <location>
        <begin position="44"/>
        <end position="68"/>
    </location>
</feature>
<dbReference type="PROSITE" id="PS00610">
    <property type="entry name" value="NA_NEUROTRAN_SYMP_1"/>
    <property type="match status" value="1"/>
</dbReference>
<dbReference type="SUPFAM" id="SSF161070">
    <property type="entry name" value="SNF-like"/>
    <property type="match status" value="1"/>
</dbReference>
<name>I6Z8I3_MELRP</name>
<feature type="transmembrane region" description="Helical" evidence="7">
    <location>
        <begin position="347"/>
        <end position="369"/>
    </location>
</feature>
<evidence type="ECO:0000313" key="8">
    <source>
        <dbReference type="EMBL" id="AFN75465.1"/>
    </source>
</evidence>
<evidence type="ECO:0000256" key="7">
    <source>
        <dbReference type="SAM" id="Phobius"/>
    </source>
</evidence>
<dbReference type="Pfam" id="PF00209">
    <property type="entry name" value="SNF"/>
    <property type="match status" value="2"/>
</dbReference>
<dbReference type="PROSITE" id="PS50267">
    <property type="entry name" value="NA_NEUROTRAN_SYMP_3"/>
    <property type="match status" value="1"/>
</dbReference>
<dbReference type="RefSeq" id="WP_014856897.1">
    <property type="nucleotide sequence ID" value="NC_018178.1"/>
</dbReference>
<feature type="transmembrane region" description="Helical" evidence="7">
    <location>
        <begin position="178"/>
        <end position="195"/>
    </location>
</feature>
<gene>
    <name evidence="8" type="ordered locus">MROS_2235</name>
</gene>
<evidence type="ECO:0000313" key="9">
    <source>
        <dbReference type="Proteomes" id="UP000009011"/>
    </source>
</evidence>
<dbReference type="GO" id="GO:0016020">
    <property type="term" value="C:membrane"/>
    <property type="evidence" value="ECO:0007669"/>
    <property type="project" value="UniProtKB-SubCell"/>
</dbReference>
<comment type="similarity">
    <text evidence="6">Belongs to the sodium:neurotransmitter symporter (SNF) (TC 2.A.22) family.</text>
</comment>
<dbReference type="KEGG" id="mro:MROS_2235"/>
<evidence type="ECO:0000256" key="4">
    <source>
        <dbReference type="ARBA" id="ARBA00022989"/>
    </source>
</evidence>
<feature type="transmembrane region" description="Helical" evidence="7">
    <location>
        <begin position="435"/>
        <end position="455"/>
    </location>
</feature>
<feature type="transmembrane region" description="Helical" evidence="7">
    <location>
        <begin position="254"/>
        <end position="279"/>
    </location>
</feature>
<keyword evidence="3 6" id="KW-0812">Transmembrane</keyword>
<evidence type="ECO:0000256" key="3">
    <source>
        <dbReference type="ARBA" id="ARBA00022692"/>
    </source>
</evidence>
<feature type="transmembrane region" description="Helical" evidence="7">
    <location>
        <begin position="12"/>
        <end position="32"/>
    </location>
</feature>
<feature type="transmembrane region" description="Helical" evidence="7">
    <location>
        <begin position="306"/>
        <end position="335"/>
    </location>
</feature>
<dbReference type="HOGENOM" id="CLU_006855_3_4_10"/>
<feature type="transmembrane region" description="Helical" evidence="7">
    <location>
        <begin position="146"/>
        <end position="166"/>
    </location>
</feature>
<feature type="transmembrane region" description="Helical" evidence="7">
    <location>
        <begin position="88"/>
        <end position="110"/>
    </location>
</feature>
<dbReference type="OrthoDB" id="9762833at2"/>
<feature type="transmembrane region" description="Helical" evidence="7">
    <location>
        <begin position="389"/>
        <end position="408"/>
    </location>
</feature>
<sequence length="456" mass="49771">MIPNNSGREQWGSRVGFILAAAGSAVGLGNIWRFPYLAGENGGAAFIFVYIFCVLLIGIPVLIAEVLIGRSAHKNPVGSFKSLHPSPFWHSVGGIGVIAGFVILSFYTVVAGWTLGYIYEAINGNLLQYSLPDIAQSHFSELLANAYWNVGLLTAFILLTMGIVYFGVQKGIERGSKIMMPMLFILLLILMIRGLTLEGASKGLEYLFNPDWSKITTGVVLAAMGQAFFSMSLGMGAMLTYGSYMSKKDNLPAASIWIAALDALIAIIAGISIFTVVFATGQNPDVGPSLIFRTLPVVFTKIPGGFYFSILFFIALTLAALTSTVSLLEVVTAYFVDEKGWSRRKAVVVFGFAALLLGVPSALSFNLLADFKFGEFTFFDLSEFLSSNLLLPIGGFFISIFVGWVWGFDKVRNEIRQGAESLFDKHPWLLNYWKFILRFVAPVLIIVILLSSIGII</sequence>
<evidence type="ECO:0000256" key="1">
    <source>
        <dbReference type="ARBA" id="ARBA00004141"/>
    </source>
</evidence>
<dbReference type="PANTHER" id="PTHR42948">
    <property type="entry name" value="TRANSPORTER"/>
    <property type="match status" value="1"/>
</dbReference>
<dbReference type="GO" id="GO:0015293">
    <property type="term" value="F:symporter activity"/>
    <property type="evidence" value="ECO:0007669"/>
    <property type="project" value="UniProtKB-KW"/>
</dbReference>
<dbReference type="InterPro" id="IPR047218">
    <property type="entry name" value="YocR/YhdH-like"/>
</dbReference>
<keyword evidence="9" id="KW-1185">Reference proteome</keyword>
<comment type="subcellular location">
    <subcellularLocation>
        <location evidence="1">Membrane</location>
        <topology evidence="1">Multi-pass membrane protein</topology>
    </subcellularLocation>
</comment>
<dbReference type="AlphaFoldDB" id="I6Z8I3"/>
<dbReference type="eggNOG" id="COG0733">
    <property type="taxonomic scope" value="Bacteria"/>
</dbReference>
<dbReference type="InterPro" id="IPR037272">
    <property type="entry name" value="SNS_sf"/>
</dbReference>
<dbReference type="InterPro" id="IPR000175">
    <property type="entry name" value="Na/ntran_symport"/>
</dbReference>
<keyword evidence="5 7" id="KW-0472">Membrane</keyword>
<dbReference type="PRINTS" id="PR00176">
    <property type="entry name" value="NANEUSMPORT"/>
</dbReference>
<evidence type="ECO:0000256" key="5">
    <source>
        <dbReference type="ARBA" id="ARBA00023136"/>
    </source>
</evidence>
<dbReference type="STRING" id="1191523.MROS_2235"/>